<evidence type="ECO:0000313" key="14">
    <source>
        <dbReference type="Proteomes" id="UP000026962"/>
    </source>
</evidence>
<dbReference type="FunFam" id="3.80.10.10:FF:000041">
    <property type="entry name" value="LRR receptor-like serine/threonine-protein kinase ERECTA"/>
    <property type="match status" value="1"/>
</dbReference>
<dbReference type="HOGENOM" id="CLU_000288_18_22_1"/>
<evidence type="ECO:0000256" key="7">
    <source>
        <dbReference type="ARBA" id="ARBA00022777"/>
    </source>
</evidence>
<keyword evidence="8" id="KW-0325">Glycoprotein</keyword>
<keyword evidence="6" id="KW-0677">Repeat</keyword>
<sequence length="346" mass="36984">MISLPLLFVLFFSALLLCPSSSDDGAAVPTGGGAAGDELTLLSFKSSLLYQGGACRWHLGTRPATASTAHRWVLCAASGTRTSSNLSGIISPSLGNLSFPRKLELSDNHLSGKIPQELSRLQRLSLYYNSLSGEIPGGFGQSNQSLVSGAIPSSLGKLTSLIHLALAENMLSGSIPSSLGQLPGLSFLSLAFNNLSGAIPDPIWNISSLVEVYIYYNQFHSRIPASMGNASNISIFTTGFSTFRGVVPQEIGRLGNLQRLELEETLLEAKDTNDWKFMTALTNCSNLQEVELGGCKFGGVLPDSVSNLSSSLTTNPRRRCETTGPNSENYKGQVQPNPQQRSNRPI</sequence>
<evidence type="ECO:0000256" key="6">
    <source>
        <dbReference type="ARBA" id="ARBA00022737"/>
    </source>
</evidence>
<keyword evidence="5 12" id="KW-0732">Signal</keyword>
<accession>A0A0E0MGG1</accession>
<evidence type="ECO:0000256" key="11">
    <source>
        <dbReference type="SAM" id="MobiDB-lite"/>
    </source>
</evidence>
<dbReference type="eggNOG" id="ENOG502QPYS">
    <property type="taxonomic scope" value="Eukaryota"/>
</dbReference>
<keyword evidence="3" id="KW-0433">Leucine-rich repeat</keyword>
<keyword evidence="7" id="KW-0418">Kinase</keyword>
<reference evidence="13" key="1">
    <citation type="submission" date="2015-04" db="UniProtKB">
        <authorList>
            <consortium name="EnsemblPlants"/>
        </authorList>
    </citation>
    <scope>IDENTIFICATION</scope>
</reference>
<comment type="catalytic activity">
    <reaction evidence="10">
        <text>L-seryl-[protein] + ATP = O-phospho-L-seryl-[protein] + ADP + H(+)</text>
        <dbReference type="Rhea" id="RHEA:17989"/>
        <dbReference type="Rhea" id="RHEA-COMP:9863"/>
        <dbReference type="Rhea" id="RHEA-COMP:11604"/>
        <dbReference type="ChEBI" id="CHEBI:15378"/>
        <dbReference type="ChEBI" id="CHEBI:29999"/>
        <dbReference type="ChEBI" id="CHEBI:30616"/>
        <dbReference type="ChEBI" id="CHEBI:83421"/>
        <dbReference type="ChEBI" id="CHEBI:456216"/>
        <dbReference type="EC" id="2.7.11.1"/>
    </reaction>
</comment>
<evidence type="ECO:0000256" key="1">
    <source>
        <dbReference type="ARBA" id="ARBA00012513"/>
    </source>
</evidence>
<evidence type="ECO:0000256" key="10">
    <source>
        <dbReference type="ARBA" id="ARBA00048679"/>
    </source>
</evidence>
<dbReference type="SUPFAM" id="SSF52058">
    <property type="entry name" value="L domain-like"/>
    <property type="match status" value="1"/>
</dbReference>
<reference evidence="13" key="2">
    <citation type="submission" date="2018-05" db="EMBL/GenBank/DDBJ databases">
        <title>OpunRS2 (Oryza punctata Reference Sequence Version 2).</title>
        <authorList>
            <person name="Zhang J."/>
            <person name="Kudrna D."/>
            <person name="Lee S."/>
            <person name="Talag J."/>
            <person name="Welchert J."/>
            <person name="Wing R.A."/>
        </authorList>
    </citation>
    <scope>NUCLEOTIDE SEQUENCE [LARGE SCALE GENOMIC DNA]</scope>
</reference>
<keyword evidence="14" id="KW-1185">Reference proteome</keyword>
<comment type="catalytic activity">
    <reaction evidence="9">
        <text>L-threonyl-[protein] + ATP = O-phospho-L-threonyl-[protein] + ADP + H(+)</text>
        <dbReference type="Rhea" id="RHEA:46608"/>
        <dbReference type="Rhea" id="RHEA-COMP:11060"/>
        <dbReference type="Rhea" id="RHEA-COMP:11605"/>
        <dbReference type="ChEBI" id="CHEBI:15378"/>
        <dbReference type="ChEBI" id="CHEBI:30013"/>
        <dbReference type="ChEBI" id="CHEBI:30616"/>
        <dbReference type="ChEBI" id="CHEBI:61977"/>
        <dbReference type="ChEBI" id="CHEBI:456216"/>
        <dbReference type="EC" id="2.7.11.1"/>
    </reaction>
</comment>
<dbReference type="STRING" id="4537.A0A0E0MGG1"/>
<dbReference type="EC" id="2.7.11.1" evidence="1"/>
<evidence type="ECO:0000313" key="13">
    <source>
        <dbReference type="EnsemblPlants" id="OPUNC11G14380.1"/>
    </source>
</evidence>
<dbReference type="InterPro" id="IPR052592">
    <property type="entry name" value="LRR-RLK"/>
</dbReference>
<dbReference type="GO" id="GO:0004674">
    <property type="term" value="F:protein serine/threonine kinase activity"/>
    <property type="evidence" value="ECO:0007669"/>
    <property type="project" value="UniProtKB-KW"/>
</dbReference>
<dbReference type="Gene3D" id="3.80.10.10">
    <property type="entry name" value="Ribonuclease Inhibitor"/>
    <property type="match status" value="2"/>
</dbReference>
<dbReference type="InterPro" id="IPR001611">
    <property type="entry name" value="Leu-rich_rpt"/>
</dbReference>
<feature type="region of interest" description="Disordered" evidence="11">
    <location>
        <begin position="308"/>
        <end position="346"/>
    </location>
</feature>
<dbReference type="InterPro" id="IPR032675">
    <property type="entry name" value="LRR_dom_sf"/>
</dbReference>
<dbReference type="OMA" id="GPNSENY"/>
<evidence type="ECO:0000256" key="12">
    <source>
        <dbReference type="SAM" id="SignalP"/>
    </source>
</evidence>
<name>A0A0E0MGG1_ORYPU</name>
<protein>
    <recommendedName>
        <fullName evidence="1">non-specific serine/threonine protein kinase</fullName>
        <ecNumber evidence="1">2.7.11.1</ecNumber>
    </recommendedName>
</protein>
<feature type="chain" id="PRO_5002367571" description="non-specific serine/threonine protein kinase" evidence="12">
    <location>
        <begin position="23"/>
        <end position="346"/>
    </location>
</feature>
<evidence type="ECO:0000256" key="5">
    <source>
        <dbReference type="ARBA" id="ARBA00022729"/>
    </source>
</evidence>
<dbReference type="Proteomes" id="UP000026962">
    <property type="component" value="Chromosome 11"/>
</dbReference>
<evidence type="ECO:0000256" key="3">
    <source>
        <dbReference type="ARBA" id="ARBA00022614"/>
    </source>
</evidence>
<dbReference type="Gramene" id="OPUNC11G14380.1">
    <property type="protein sequence ID" value="OPUNC11G14380.1"/>
    <property type="gene ID" value="OPUNC11G14380"/>
</dbReference>
<proteinExistence type="predicted"/>
<keyword evidence="4" id="KW-0808">Transferase</keyword>
<dbReference type="Pfam" id="PF00560">
    <property type="entry name" value="LRR_1"/>
    <property type="match status" value="4"/>
</dbReference>
<evidence type="ECO:0000256" key="9">
    <source>
        <dbReference type="ARBA" id="ARBA00047899"/>
    </source>
</evidence>
<evidence type="ECO:0000256" key="4">
    <source>
        <dbReference type="ARBA" id="ARBA00022679"/>
    </source>
</evidence>
<evidence type="ECO:0000256" key="8">
    <source>
        <dbReference type="ARBA" id="ARBA00023180"/>
    </source>
</evidence>
<dbReference type="PANTHER" id="PTHR48054:SF47">
    <property type="entry name" value="OS06G0179800 PROTEIN"/>
    <property type="match status" value="1"/>
</dbReference>
<evidence type="ECO:0000256" key="2">
    <source>
        <dbReference type="ARBA" id="ARBA00022527"/>
    </source>
</evidence>
<keyword evidence="2" id="KW-0723">Serine/threonine-protein kinase</keyword>
<feature type="signal peptide" evidence="12">
    <location>
        <begin position="1"/>
        <end position="22"/>
    </location>
</feature>
<dbReference type="AlphaFoldDB" id="A0A0E0MGG1"/>
<feature type="compositionally biased region" description="Polar residues" evidence="11">
    <location>
        <begin position="323"/>
        <end position="346"/>
    </location>
</feature>
<dbReference type="EnsemblPlants" id="OPUNC11G14380.1">
    <property type="protein sequence ID" value="OPUNC11G14380.1"/>
    <property type="gene ID" value="OPUNC11G14380"/>
</dbReference>
<organism evidence="13">
    <name type="scientific">Oryza punctata</name>
    <name type="common">Red rice</name>
    <dbReference type="NCBI Taxonomy" id="4537"/>
    <lineage>
        <taxon>Eukaryota</taxon>
        <taxon>Viridiplantae</taxon>
        <taxon>Streptophyta</taxon>
        <taxon>Embryophyta</taxon>
        <taxon>Tracheophyta</taxon>
        <taxon>Spermatophyta</taxon>
        <taxon>Magnoliopsida</taxon>
        <taxon>Liliopsida</taxon>
        <taxon>Poales</taxon>
        <taxon>Poaceae</taxon>
        <taxon>BOP clade</taxon>
        <taxon>Oryzoideae</taxon>
        <taxon>Oryzeae</taxon>
        <taxon>Oryzinae</taxon>
        <taxon>Oryza</taxon>
    </lineage>
</organism>
<dbReference type="PANTHER" id="PTHR48054">
    <property type="entry name" value="RECEPTOR KINASE-LIKE PROTEIN XA21"/>
    <property type="match status" value="1"/>
</dbReference>